<evidence type="ECO:0000256" key="1">
    <source>
        <dbReference type="SAM" id="Phobius"/>
    </source>
</evidence>
<keyword evidence="1" id="KW-1133">Transmembrane helix</keyword>
<proteinExistence type="predicted"/>
<keyword evidence="1" id="KW-0472">Membrane</keyword>
<accession>A0A0G0DB63</accession>
<name>A0A0G0DB63_9BACT</name>
<comment type="caution">
    <text evidence="2">The sequence shown here is derived from an EMBL/GenBank/DDBJ whole genome shotgun (WGS) entry which is preliminary data.</text>
</comment>
<evidence type="ECO:0000313" key="3">
    <source>
        <dbReference type="Proteomes" id="UP000186383"/>
    </source>
</evidence>
<dbReference type="EMBL" id="LBQW01000005">
    <property type="protein sequence ID" value="KKP85871.1"/>
    <property type="molecule type" value="Genomic_DNA"/>
</dbReference>
<keyword evidence="1" id="KW-0812">Transmembrane</keyword>
<reference evidence="2 3" key="1">
    <citation type="journal article" date="2015" name="Nature">
        <title>rRNA introns, odd ribosomes, and small enigmatic genomes across a large radiation of phyla.</title>
        <authorList>
            <person name="Brown C.T."/>
            <person name="Hug L.A."/>
            <person name="Thomas B.C."/>
            <person name="Sharon I."/>
            <person name="Castelle C.J."/>
            <person name="Singh A."/>
            <person name="Wilkins M.J."/>
            <person name="Williams K.H."/>
            <person name="Banfield J.F."/>
        </authorList>
    </citation>
    <scope>NUCLEOTIDE SEQUENCE [LARGE SCALE GENOMIC DNA]</scope>
</reference>
<dbReference type="AlphaFoldDB" id="A0A0G0DB63"/>
<organism evidence="2 3">
    <name type="scientific">Candidatus Nomurabacteria bacterium GW2011_GWA1_35_8</name>
    <dbReference type="NCBI Taxonomy" id="1618727"/>
    <lineage>
        <taxon>Bacteria</taxon>
        <taxon>Candidatus Nomuraibacteriota</taxon>
    </lineage>
</organism>
<protein>
    <submittedName>
        <fullName evidence="2">Uncharacterized protein</fullName>
    </submittedName>
</protein>
<feature type="transmembrane region" description="Helical" evidence="1">
    <location>
        <begin position="21"/>
        <end position="42"/>
    </location>
</feature>
<gene>
    <name evidence="2" type="ORF">UR88_C0005G0018</name>
</gene>
<evidence type="ECO:0000313" key="2">
    <source>
        <dbReference type="EMBL" id="KKP85871.1"/>
    </source>
</evidence>
<sequence>MKKYFKENKKKFSFADRQKGSAMLIAIIFFLFISLAIISGLVSPSIREFKNANTNLNSKKSFFLSESGSEDTFYRILKNKLISENETIVIDSNSVSTTITTLLGSIKQIISLGDVSSYQRKNNLTLKAEDVTGSASSAGSTGLISNMRVGYNGAGDARANTVRDSTVTGVIYCQTGSGNNSSCDTSQANPVVQDFPISDLDIAKWENDATSGGTTNGNLTILSPTTIGPRKIEGNLTVSSFLTVSGTIYVTGNIIINGTMKLSSSYGATSAVIVSEGYIIINNGAVLRDSGTFGSYMLLLSKSGCDASILESLCNGNNAIQVSNNSNISIINAQKGTVYFSNNASVKEVVGHTIFLKNNVGINYSGSVVSANFTSESLTSWIIDGWGEE</sequence>
<dbReference type="Proteomes" id="UP000186383">
    <property type="component" value="Unassembled WGS sequence"/>
</dbReference>